<proteinExistence type="predicted"/>
<evidence type="ECO:0000313" key="4">
    <source>
        <dbReference type="Proteomes" id="UP000073604"/>
    </source>
</evidence>
<reference evidence="4" key="1">
    <citation type="submission" date="2016-03" db="EMBL/GenBank/DDBJ databases">
        <authorList>
            <person name="Oger P.M."/>
        </authorList>
    </citation>
    <scope>NUCLEOTIDE SEQUENCE [LARGE SCALE GENOMIC DNA]</scope>
    <source>
        <strain evidence="4">OG-1</strain>
    </source>
</reference>
<keyword evidence="1" id="KW-0464">Manganese</keyword>
<comment type="cofactor">
    <cofactor evidence="1">
        <name>Mn(2+)</name>
        <dbReference type="ChEBI" id="CHEBI:29035"/>
    </cofactor>
</comment>
<keyword evidence="1" id="KW-0479">Metal-binding</keyword>
<keyword evidence="3" id="KW-0540">Nuclease</keyword>
<sequence length="444" mass="50960">MYRLIDRKSVDRIKALLERGYREAESKLAEIEWRSLPKERKQTRVYAVDGSQGKQRLSGTIFYAVSSYAFGNGPAYRLVYTNAMLYNQGISDQIIRLQMETLENKLGYLSAKLGDVDYVMMDGTLTGSLTRPPVYPESVRGINALEALLKDKFSDLITEFLDELDRNYENLMNALEESQKAYSGVILADELLNKFVKKYASSRLLGYARKIRISSCETLPEKIPIPLEYLEENSDKTVQEILNEIKKKYCKKIIIEDIRDAIHVVLSYLEYLYSLDKLLSDDMALIYLAKSFYNKSLAKQVKLDIVDVAYLDAFLKKRYGGELPGYYRFPKRTKVEHSIPDVLSGVFKNVEEMITKGVPSAYIRTMKGGVIYLLQSNRDIDDELLSGILWHESSGYFRPLQRAHEGVKIEKKAFEAELKALLNIIKAESPELRVFLKYGRSPLE</sequence>
<feature type="domain" description="NurA" evidence="2">
    <location>
        <begin position="43"/>
        <end position="409"/>
    </location>
</feature>
<organism evidence="3 4">
    <name type="scientific">Thermococcus peptonophilus</name>
    <dbReference type="NCBI Taxonomy" id="53952"/>
    <lineage>
        <taxon>Archaea</taxon>
        <taxon>Methanobacteriati</taxon>
        <taxon>Methanobacteriota</taxon>
        <taxon>Thermococci</taxon>
        <taxon>Thermococcales</taxon>
        <taxon>Thermococcaceae</taxon>
        <taxon>Thermococcus</taxon>
    </lineage>
</organism>
<dbReference type="InterPro" id="IPR016738">
    <property type="entry name" value="NurA-like"/>
</dbReference>
<keyword evidence="3" id="KW-0378">Hydrolase</keyword>
<keyword evidence="3" id="KW-0269">Exonuclease</keyword>
<dbReference type="AlphaFoldDB" id="A0A142CUJ6"/>
<protein>
    <submittedName>
        <fullName evidence="3">5'-3' exonuclease</fullName>
    </submittedName>
</protein>
<feature type="binding site" evidence="1">
    <location>
        <position position="122"/>
    </location>
    <ligand>
        <name>Mn(2+)</name>
        <dbReference type="ChEBI" id="CHEBI:29035"/>
    </ligand>
</feature>
<dbReference type="GeneID" id="27139742"/>
<dbReference type="KEGG" id="tpep:A0127_04310"/>
<evidence type="ECO:0000259" key="2">
    <source>
        <dbReference type="SMART" id="SM00933"/>
    </source>
</evidence>
<dbReference type="EMBL" id="CP014750">
    <property type="protein sequence ID" value="AMQ18448.1"/>
    <property type="molecule type" value="Genomic_DNA"/>
</dbReference>
<name>A0A142CUJ6_9EURY</name>
<dbReference type="NCBIfam" id="NF041032">
    <property type="entry name" value="NurA_Pyro"/>
    <property type="match status" value="1"/>
</dbReference>
<dbReference type="PIRSF" id="PIRSF018871">
    <property type="entry name" value="UCP018871"/>
    <property type="match status" value="1"/>
</dbReference>
<dbReference type="InterPro" id="IPR054958">
    <property type="entry name" value="NurA_nuclease"/>
</dbReference>
<keyword evidence="4" id="KW-1185">Reference proteome</keyword>
<dbReference type="GO" id="GO:0046872">
    <property type="term" value="F:metal ion binding"/>
    <property type="evidence" value="ECO:0007669"/>
    <property type="project" value="UniProtKB-KW"/>
</dbReference>
<evidence type="ECO:0000256" key="1">
    <source>
        <dbReference type="PIRSR" id="PIRSR018871-1"/>
    </source>
</evidence>
<dbReference type="Proteomes" id="UP000073604">
    <property type="component" value="Chromosome"/>
</dbReference>
<dbReference type="GO" id="GO:0004527">
    <property type="term" value="F:exonuclease activity"/>
    <property type="evidence" value="ECO:0007669"/>
    <property type="project" value="UniProtKB-KW"/>
</dbReference>
<dbReference type="RefSeq" id="WP_062388404.1">
    <property type="nucleotide sequence ID" value="NZ_CP014750.1"/>
</dbReference>
<accession>A0A142CUJ6</accession>
<dbReference type="Pfam" id="PF09376">
    <property type="entry name" value="NurA"/>
    <property type="match status" value="1"/>
</dbReference>
<dbReference type="OrthoDB" id="33831at2157"/>
<gene>
    <name evidence="3" type="ORF">A0127_04310</name>
</gene>
<dbReference type="SMART" id="SM00933">
    <property type="entry name" value="NurA"/>
    <property type="match status" value="1"/>
</dbReference>
<feature type="binding site" evidence="1">
    <location>
        <position position="49"/>
    </location>
    <ligand>
        <name>Mn(2+)</name>
        <dbReference type="ChEBI" id="CHEBI:29035"/>
    </ligand>
</feature>
<evidence type="ECO:0000313" key="3">
    <source>
        <dbReference type="EMBL" id="AMQ18448.1"/>
    </source>
</evidence>
<dbReference type="InterPro" id="IPR018977">
    <property type="entry name" value="NurA_domain"/>
</dbReference>
<dbReference type="STRING" id="53952.A0127_04310"/>